<accession>A0A136LX67</accession>
<gene>
    <name evidence="2" type="ORF">TR69_WS6001001245</name>
</gene>
<evidence type="ECO:0000313" key="2">
    <source>
        <dbReference type="EMBL" id="KXK26250.1"/>
    </source>
</evidence>
<dbReference type="Proteomes" id="UP000070457">
    <property type="component" value="Unassembled WGS sequence"/>
</dbReference>
<dbReference type="STRING" id="1617426.TR69_WS6001001245"/>
<keyword evidence="1" id="KW-0732">Signal</keyword>
<organism evidence="2 3">
    <name type="scientific">candidate division WS6 bacterium OLB20</name>
    <dbReference type="NCBI Taxonomy" id="1617426"/>
    <lineage>
        <taxon>Bacteria</taxon>
        <taxon>Candidatus Dojkabacteria</taxon>
    </lineage>
</organism>
<sequence>MNVSAFRLFIRTATRFAFCFAVSFVFLSAAAHAAEAATQPYFWWARNITTDSYSEMYDVATAPDGSVYMIGWWDSSGAVDFDGTAGTDNRTDLNDFDGFLTKYNQDGTYEWTVTPTSSSFIEFKQLTTDSSGYAYVIGDYDGTVDFNPNGSAVNRTSSSDGQAFLAKYDPSDGSLVWIRTFGSTTGSNPINYNMRVDYDGTNIVLVSRADGNQSTGTTYDLDGTAGTDNQLLTGHSVIIVSYSTSGDYNWGRSITRASGSTYSSAEPADISIYDGSIYILGRVADLELGSTIDFDAGAGTDIYNPTGSSFDTFILKYSTSGVYESKVIFPFNLSNAAVDPKHINVNDTGIYFAGNASASIDLDPGAGTATFSPTSGSIDSFILLLNNSFVYQWSNKYGGTSNDYINALADNSAGDIYYAIESQSATIDMDPGAGTANTGSGLILSAIDSDGTYGGWTYNSSATGYAYRIHLSSDDHLYIAGVFYDGDDVDFSPESVVTPATGGGDAFVAAYSATPFTSVSGLPGGLTLTDTASLLDATSTSNIFSTSGRTLRLETSGGLVVADIPTDLTSERDWSTASISADSDDTLGKAYAHNITSAAGVGSNYTLYIPIPVIQSSPALVICPNATNLSEVTAGCGGAVTFADGQTQNVGADSVTVNIVSIGGQSYWQAAGVSGTGGISISSGFSLSDLMTRLQVSAASDHTLSFGNINNTDASGDTIVVYIDPDTQAFDLSSITVADIDLEDDGVDKTLAAAAGADTWGVSINTSLDTITFTAPTSGTDYISAGSVLVVKIGSTADSGSNQIVNPASVNSYELYIVITNSSGTETGEVEVPIIDDDTVNVSGYIDTFITFDIDTSDVDEDCDAAGGASPCDSHGGASDETGYVVDLGEMNTSSVNDSGDSVVHADGLSGTINSIFFDLSTNADGGAVVTARSLNGFMSGPGSNQIPSVADGSEVQITAGSSLYGINSFGGLVNSATTGSSTIHSDCDGTSGNDYYCDISTSASEIFNTSGNPIDSLRIQWEVAASPGSTNATGTYTDELTFIATATF</sequence>
<dbReference type="InterPro" id="IPR052918">
    <property type="entry name" value="Motility_Chemotaxis_Reg"/>
</dbReference>
<dbReference type="PANTHER" id="PTHR35580">
    <property type="entry name" value="CELL SURFACE GLYCOPROTEIN (S-LAYER PROTEIN)-LIKE PROTEIN"/>
    <property type="match status" value="1"/>
</dbReference>
<proteinExistence type="predicted"/>
<dbReference type="EMBL" id="JYNZ01000004">
    <property type="protein sequence ID" value="KXK26250.1"/>
    <property type="molecule type" value="Genomic_DNA"/>
</dbReference>
<feature type="signal peptide" evidence="1">
    <location>
        <begin position="1"/>
        <end position="33"/>
    </location>
</feature>
<dbReference type="AlphaFoldDB" id="A0A136LX67"/>
<reference evidence="2 3" key="1">
    <citation type="submission" date="2015-02" db="EMBL/GenBank/DDBJ databases">
        <title>Improved understanding of the partial-nitritation anammox process through 23 genomes representing the majority of the microbial community.</title>
        <authorList>
            <person name="Speth D.R."/>
            <person name="In T Zandt M."/>
            <person name="Guerrero Cruz S."/>
            <person name="Jetten M.S."/>
            <person name="Dutilh B.E."/>
        </authorList>
    </citation>
    <scope>NUCLEOTIDE SEQUENCE [LARGE SCALE GENOMIC DNA]</scope>
    <source>
        <strain evidence="2">OLB20</strain>
    </source>
</reference>
<name>A0A136LX67_9BACT</name>
<dbReference type="PANTHER" id="PTHR35580:SF1">
    <property type="entry name" value="PHYTASE-LIKE DOMAIN-CONTAINING PROTEIN"/>
    <property type="match status" value="1"/>
</dbReference>
<comment type="caution">
    <text evidence="2">The sequence shown here is derived from an EMBL/GenBank/DDBJ whole genome shotgun (WGS) entry which is preliminary data.</text>
</comment>
<evidence type="ECO:0000256" key="1">
    <source>
        <dbReference type="SAM" id="SignalP"/>
    </source>
</evidence>
<feature type="chain" id="PRO_5007475260" evidence="1">
    <location>
        <begin position="34"/>
        <end position="1049"/>
    </location>
</feature>
<protein>
    <submittedName>
        <fullName evidence="2">Uncharacterized protein</fullName>
    </submittedName>
</protein>
<dbReference type="PATRIC" id="fig|1617426.3.peg.1232"/>
<evidence type="ECO:0000313" key="3">
    <source>
        <dbReference type="Proteomes" id="UP000070457"/>
    </source>
</evidence>